<dbReference type="InterPro" id="IPR000644">
    <property type="entry name" value="CBS_dom"/>
</dbReference>
<dbReference type="Gene3D" id="3.40.109.10">
    <property type="entry name" value="NADH Oxidase"/>
    <property type="match status" value="2"/>
</dbReference>
<keyword evidence="1 2" id="KW-0129">CBS domain</keyword>
<dbReference type="PANTHER" id="PTHR43080">
    <property type="entry name" value="CBS DOMAIN-CONTAINING PROTEIN CBSX3, MITOCHONDRIAL"/>
    <property type="match status" value="1"/>
</dbReference>
<evidence type="ECO:0000313" key="6">
    <source>
        <dbReference type="Proteomes" id="UP000308705"/>
    </source>
</evidence>
<evidence type="ECO:0000256" key="1">
    <source>
        <dbReference type="ARBA" id="ARBA00023122"/>
    </source>
</evidence>
<dbReference type="InterPro" id="IPR046342">
    <property type="entry name" value="CBS_dom_sf"/>
</dbReference>
<evidence type="ECO:0000256" key="3">
    <source>
        <dbReference type="SAM" id="MobiDB-lite"/>
    </source>
</evidence>
<dbReference type="InterPro" id="IPR000415">
    <property type="entry name" value="Nitroreductase-like"/>
</dbReference>
<sequence length="448" mass="48549">MPIRIAEVMGRTAVAVRPGARCAEIVAAMDRYSVRAVAVVDEEDRPVGVVSEGDLRRGRGGSLRAEDLMSSPAVTVTSDVTAGEVARLMDRHAIRQVPVVDPASGKIAGMVWQPDVVSLVEPGDGREALEAVVEAATWAPSIHNTQPWSFAVAGEEISLRADMDRRLPFSDPRGRQLLISCGAALFNMKTAIRAMDRAPIVRTLPDPDRPSLLATVRIGPPEPAGEEVRTIRHEIPRRRTHRGGFTDRPLPAGVLGTLVTEAAQEGGRLIPLTSETSVEMLAALTSVAQEAHAGDPDFDLEMIRWGRRPGSGRRDGVPADAYLRPGREPPRFPQRDYSRGQGWGGDVGEAAGAEVGVVALLTTPGDDRIDWLHAGQALQRVLLHAAVHGIGAAFHTQSLEYPNLRDFVRTELCSKEFPQVLIRLGYPDGTTRGVRRPLSEVLSEEHDR</sequence>
<accession>A0A4U3M934</accession>
<feature type="domain" description="CBS" evidence="4">
    <location>
        <begin position="9"/>
        <end position="66"/>
    </location>
</feature>
<reference evidence="5 6" key="1">
    <citation type="submission" date="2019-04" db="EMBL/GenBank/DDBJ databases">
        <title>Herbidospora sp. NEAU-GS14.nov., a novel actinomycete isolated from soil.</title>
        <authorList>
            <person name="Han L."/>
        </authorList>
    </citation>
    <scope>NUCLEOTIDE SEQUENCE [LARGE SCALE GENOMIC DNA]</scope>
    <source>
        <strain evidence="5 6">NEAU-GS14</strain>
    </source>
</reference>
<proteinExistence type="predicted"/>
<comment type="caution">
    <text evidence="5">The sequence shown here is derived from an EMBL/GenBank/DDBJ whole genome shotgun (WGS) entry which is preliminary data.</text>
</comment>
<dbReference type="Pfam" id="PF00881">
    <property type="entry name" value="Nitroreductase"/>
    <property type="match status" value="1"/>
</dbReference>
<dbReference type="GO" id="GO:0016491">
    <property type="term" value="F:oxidoreductase activity"/>
    <property type="evidence" value="ECO:0007669"/>
    <property type="project" value="InterPro"/>
</dbReference>
<keyword evidence="6" id="KW-1185">Reference proteome</keyword>
<name>A0A4U3M934_9ACTN</name>
<dbReference type="SMART" id="SM00116">
    <property type="entry name" value="CBS"/>
    <property type="match status" value="2"/>
</dbReference>
<dbReference type="NCBIfam" id="NF047509">
    <property type="entry name" value="Rv3131_FMN_oxido"/>
    <property type="match status" value="1"/>
</dbReference>
<dbReference type="SUPFAM" id="SSF54631">
    <property type="entry name" value="CBS-domain pair"/>
    <property type="match status" value="1"/>
</dbReference>
<dbReference type="Proteomes" id="UP000308705">
    <property type="component" value="Unassembled WGS sequence"/>
</dbReference>
<dbReference type="RefSeq" id="WP_137250683.1">
    <property type="nucleotide sequence ID" value="NZ_SZQA01000038.1"/>
</dbReference>
<feature type="compositionally biased region" description="Basic and acidic residues" evidence="3">
    <location>
        <begin position="325"/>
        <end position="338"/>
    </location>
</feature>
<protein>
    <submittedName>
        <fullName evidence="5">CBS domain-containing protein</fullName>
    </submittedName>
</protein>
<gene>
    <name evidence="5" type="ORF">FDA94_31405</name>
</gene>
<feature type="domain" description="CBS" evidence="4">
    <location>
        <begin position="69"/>
        <end position="129"/>
    </location>
</feature>
<evidence type="ECO:0000256" key="2">
    <source>
        <dbReference type="PROSITE-ProRule" id="PRU00703"/>
    </source>
</evidence>
<dbReference type="InterPro" id="IPR029479">
    <property type="entry name" value="Nitroreductase"/>
</dbReference>
<dbReference type="EMBL" id="SZQA01000038">
    <property type="protein sequence ID" value="TKK84036.1"/>
    <property type="molecule type" value="Genomic_DNA"/>
</dbReference>
<dbReference type="PROSITE" id="PS51371">
    <property type="entry name" value="CBS"/>
    <property type="match status" value="2"/>
</dbReference>
<dbReference type="PANTHER" id="PTHR43080:SF29">
    <property type="entry name" value="OS02G0818000 PROTEIN"/>
    <property type="match status" value="1"/>
</dbReference>
<dbReference type="InterPro" id="IPR051257">
    <property type="entry name" value="Diverse_CBS-Domain"/>
</dbReference>
<evidence type="ECO:0000313" key="5">
    <source>
        <dbReference type="EMBL" id="TKK84036.1"/>
    </source>
</evidence>
<feature type="region of interest" description="Disordered" evidence="3">
    <location>
        <begin position="309"/>
        <end position="338"/>
    </location>
</feature>
<dbReference type="SUPFAM" id="SSF55469">
    <property type="entry name" value="FMN-dependent nitroreductase-like"/>
    <property type="match status" value="2"/>
</dbReference>
<dbReference type="Gene3D" id="3.10.580.10">
    <property type="entry name" value="CBS-domain"/>
    <property type="match status" value="1"/>
</dbReference>
<organism evidence="5 6">
    <name type="scientific">Herbidospora galbida</name>
    <dbReference type="NCBI Taxonomy" id="2575442"/>
    <lineage>
        <taxon>Bacteria</taxon>
        <taxon>Bacillati</taxon>
        <taxon>Actinomycetota</taxon>
        <taxon>Actinomycetes</taxon>
        <taxon>Streptosporangiales</taxon>
        <taxon>Streptosporangiaceae</taxon>
        <taxon>Herbidospora</taxon>
    </lineage>
</organism>
<dbReference type="OrthoDB" id="8156917at2"/>
<dbReference type="Pfam" id="PF00571">
    <property type="entry name" value="CBS"/>
    <property type="match status" value="2"/>
</dbReference>
<evidence type="ECO:0000259" key="4">
    <source>
        <dbReference type="PROSITE" id="PS51371"/>
    </source>
</evidence>
<dbReference type="AlphaFoldDB" id="A0A4U3M934"/>